<evidence type="ECO:0000256" key="1">
    <source>
        <dbReference type="SAM" id="MobiDB-lite"/>
    </source>
</evidence>
<proteinExistence type="predicted"/>
<protein>
    <submittedName>
        <fullName evidence="2">Uncharacterized protein</fullName>
    </submittedName>
</protein>
<dbReference type="AlphaFoldDB" id="A0A640UIK9"/>
<reference evidence="2 3" key="1">
    <citation type="submission" date="2019-12" db="EMBL/GenBank/DDBJ databases">
        <title>Whole genome shotgun sequence of Streptomyces tubercidicus NBRC 13090.</title>
        <authorList>
            <person name="Ichikawa N."/>
            <person name="Kimura A."/>
            <person name="Kitahashi Y."/>
            <person name="Komaki H."/>
            <person name="Tamura T."/>
        </authorList>
    </citation>
    <scope>NUCLEOTIDE SEQUENCE [LARGE SCALE GENOMIC DNA]</scope>
    <source>
        <strain evidence="2 3">NBRC 13090</strain>
    </source>
</reference>
<dbReference type="Proteomes" id="UP000431826">
    <property type="component" value="Unassembled WGS sequence"/>
</dbReference>
<feature type="region of interest" description="Disordered" evidence="1">
    <location>
        <begin position="29"/>
        <end position="50"/>
    </location>
</feature>
<comment type="caution">
    <text evidence="2">The sequence shown here is derived from an EMBL/GenBank/DDBJ whole genome shotgun (WGS) entry which is preliminary data.</text>
</comment>
<name>A0A640UIK9_9ACTN</name>
<evidence type="ECO:0000313" key="2">
    <source>
        <dbReference type="EMBL" id="GFE35360.1"/>
    </source>
</evidence>
<dbReference type="EMBL" id="BLIR01000001">
    <property type="protein sequence ID" value="GFE35360.1"/>
    <property type="molecule type" value="Genomic_DNA"/>
</dbReference>
<sequence length="108" mass="11342">MVMALIVAHGPWRSDALGGCRNARARSPAHAGCMSEHPPVIVHPPTPSGGRRVTVRGQIVGLAHGRGDVAEFLRRAGVTGPAGSIALDDPRLVEWRGGSLDDWPMPPA</sequence>
<accession>A0A640UIK9</accession>
<keyword evidence="3" id="KW-1185">Reference proteome</keyword>
<organism evidence="2 3">
    <name type="scientific">Streptomyces tubercidicus</name>
    <dbReference type="NCBI Taxonomy" id="47759"/>
    <lineage>
        <taxon>Bacteria</taxon>
        <taxon>Bacillati</taxon>
        <taxon>Actinomycetota</taxon>
        <taxon>Actinomycetes</taxon>
        <taxon>Kitasatosporales</taxon>
        <taxon>Streptomycetaceae</taxon>
        <taxon>Streptomyces</taxon>
    </lineage>
</organism>
<gene>
    <name evidence="2" type="ORF">Stube_00330</name>
</gene>
<evidence type="ECO:0000313" key="3">
    <source>
        <dbReference type="Proteomes" id="UP000431826"/>
    </source>
</evidence>